<keyword evidence="3" id="KW-1185">Reference proteome</keyword>
<feature type="compositionally biased region" description="Basic and acidic residues" evidence="1">
    <location>
        <begin position="17"/>
        <end position="61"/>
    </location>
</feature>
<organism evidence="2 3">
    <name type="scientific">Caenorhabditis japonica</name>
    <dbReference type="NCBI Taxonomy" id="281687"/>
    <lineage>
        <taxon>Eukaryota</taxon>
        <taxon>Metazoa</taxon>
        <taxon>Ecdysozoa</taxon>
        <taxon>Nematoda</taxon>
        <taxon>Chromadorea</taxon>
        <taxon>Rhabditida</taxon>
        <taxon>Rhabditina</taxon>
        <taxon>Rhabditomorpha</taxon>
        <taxon>Rhabditoidea</taxon>
        <taxon>Rhabditidae</taxon>
        <taxon>Peloderinae</taxon>
        <taxon>Caenorhabditis</taxon>
    </lineage>
</organism>
<sequence length="74" mass="8949">MADLKLAKPHMTHRKQHGEGKDEQKKGEKKEPNGDRSLRFFYLRSERKMGKRWKKEEEQEKKGKKRRGENLLEN</sequence>
<proteinExistence type="predicted"/>
<evidence type="ECO:0000313" key="2">
    <source>
        <dbReference type="EnsemblMetazoa" id="CJA31036.1"/>
    </source>
</evidence>
<feature type="region of interest" description="Disordered" evidence="1">
    <location>
        <begin position="1"/>
        <end position="74"/>
    </location>
</feature>
<name>A0A8R1EC39_CAEJA</name>
<dbReference type="EnsemblMetazoa" id="CJA31036.1">
    <property type="protein sequence ID" value="CJA31036.1"/>
    <property type="gene ID" value="WBGene00206883"/>
</dbReference>
<dbReference type="Proteomes" id="UP000005237">
    <property type="component" value="Unassembled WGS sequence"/>
</dbReference>
<feature type="compositionally biased region" description="Basic residues" evidence="1">
    <location>
        <begin position="7"/>
        <end position="16"/>
    </location>
</feature>
<protein>
    <submittedName>
        <fullName evidence="2">Uncharacterized protein</fullName>
    </submittedName>
</protein>
<reference evidence="3" key="1">
    <citation type="submission" date="2010-08" db="EMBL/GenBank/DDBJ databases">
        <authorList>
            <consortium name="Caenorhabditis japonica Sequencing Consortium"/>
            <person name="Wilson R.K."/>
        </authorList>
    </citation>
    <scope>NUCLEOTIDE SEQUENCE [LARGE SCALE GENOMIC DNA]</scope>
    <source>
        <strain evidence="3">DF5081</strain>
    </source>
</reference>
<evidence type="ECO:0000256" key="1">
    <source>
        <dbReference type="SAM" id="MobiDB-lite"/>
    </source>
</evidence>
<accession>A0A8R1EC39</accession>
<reference evidence="2" key="2">
    <citation type="submission" date="2022-06" db="UniProtKB">
        <authorList>
            <consortium name="EnsemblMetazoa"/>
        </authorList>
    </citation>
    <scope>IDENTIFICATION</scope>
    <source>
        <strain evidence="2">DF5081</strain>
    </source>
</reference>
<evidence type="ECO:0000313" key="3">
    <source>
        <dbReference type="Proteomes" id="UP000005237"/>
    </source>
</evidence>
<dbReference type="AlphaFoldDB" id="A0A8R1EC39"/>